<dbReference type="SMART" id="SM00450">
    <property type="entry name" value="RHOD"/>
    <property type="match status" value="1"/>
</dbReference>
<reference evidence="3" key="1">
    <citation type="journal article" date="2020" name="bioRxiv">
        <title>Comparative genomics of Chlamydomonas.</title>
        <authorList>
            <person name="Craig R.J."/>
            <person name="Hasan A.R."/>
            <person name="Ness R.W."/>
            <person name="Keightley P.D."/>
        </authorList>
    </citation>
    <scope>NUCLEOTIDE SEQUENCE</scope>
    <source>
        <strain evidence="3">CCAP 11/70</strain>
    </source>
</reference>
<dbReference type="InterPro" id="IPR001763">
    <property type="entry name" value="Rhodanese-like_dom"/>
</dbReference>
<dbReference type="SUPFAM" id="SSF52821">
    <property type="entry name" value="Rhodanese/Cell cycle control phosphatase"/>
    <property type="match status" value="1"/>
</dbReference>
<organism evidence="3 4">
    <name type="scientific">Edaphochlamys debaryana</name>
    <dbReference type="NCBI Taxonomy" id="47281"/>
    <lineage>
        <taxon>Eukaryota</taxon>
        <taxon>Viridiplantae</taxon>
        <taxon>Chlorophyta</taxon>
        <taxon>core chlorophytes</taxon>
        <taxon>Chlorophyceae</taxon>
        <taxon>CS clade</taxon>
        <taxon>Chlamydomonadales</taxon>
        <taxon>Chlamydomonadales incertae sedis</taxon>
        <taxon>Edaphochlamys</taxon>
    </lineage>
</organism>
<dbReference type="AlphaFoldDB" id="A0A836C484"/>
<protein>
    <recommendedName>
        <fullName evidence="2">Rhodanese domain-containing protein</fullName>
    </recommendedName>
</protein>
<dbReference type="PANTHER" id="PTHR45187:SF2">
    <property type="entry name" value="RHODANESE-LIKE DOMAIN-CONTAINING PROTEIN 11, CHLOROPLASTIC"/>
    <property type="match status" value="1"/>
</dbReference>
<dbReference type="CDD" id="cd00158">
    <property type="entry name" value="RHOD"/>
    <property type="match status" value="1"/>
</dbReference>
<dbReference type="Pfam" id="PF00581">
    <property type="entry name" value="Rhodanese"/>
    <property type="match status" value="1"/>
</dbReference>
<feature type="compositionally biased region" description="Low complexity" evidence="1">
    <location>
        <begin position="10"/>
        <end position="27"/>
    </location>
</feature>
<gene>
    <name evidence="3" type="ORF">HYH03_003773</name>
</gene>
<dbReference type="InterPro" id="IPR044664">
    <property type="entry name" value="STR11-like"/>
</dbReference>
<dbReference type="InterPro" id="IPR036873">
    <property type="entry name" value="Rhodanese-like_dom_sf"/>
</dbReference>
<accession>A0A836C484</accession>
<keyword evidence="4" id="KW-1185">Reference proteome</keyword>
<evidence type="ECO:0000259" key="2">
    <source>
        <dbReference type="PROSITE" id="PS50206"/>
    </source>
</evidence>
<dbReference type="PROSITE" id="PS50206">
    <property type="entry name" value="RHODANESE_3"/>
    <property type="match status" value="1"/>
</dbReference>
<dbReference type="Gene3D" id="3.40.250.10">
    <property type="entry name" value="Rhodanese-like domain"/>
    <property type="match status" value="1"/>
</dbReference>
<name>A0A836C484_9CHLO</name>
<sequence length="270" mass="28985">MQVAMKPTLAAAAPSARRAAPAPAVRSGARGVRRAAFGAARPQRFVAARASQQVANPEQRWDQQVVEGKVKNLVGKDVKTLLSEGWVLLDVRPPNQVAKARIVDAVEVPTYMEDPSTSLSTFIKNSTAFGMGGWWLGGRHMIPNDSFLAQVQSKLPNKSTKLIVGCQKGLRSLAACEQLSLAGYQTLGWINGGFDSCKQAEIPTVDNVDIRYAGIGGLSELIGWTEVQQEQGKNLGSIDAVIKFFAVILALDLLVFAAEYARVLLNGPAN</sequence>
<feature type="region of interest" description="Disordered" evidence="1">
    <location>
        <begin position="1"/>
        <end position="27"/>
    </location>
</feature>
<dbReference type="PANTHER" id="PTHR45187">
    <property type="entry name" value="RHODANESE-LIKE DOMAIN-CONTAINING PROTEIN 11, CHLOROPLASTIC"/>
    <property type="match status" value="1"/>
</dbReference>
<dbReference type="EMBL" id="JAEHOE010000010">
    <property type="protein sequence ID" value="KAG2498522.1"/>
    <property type="molecule type" value="Genomic_DNA"/>
</dbReference>
<proteinExistence type="predicted"/>
<evidence type="ECO:0000313" key="4">
    <source>
        <dbReference type="Proteomes" id="UP000612055"/>
    </source>
</evidence>
<feature type="domain" description="Rhodanese" evidence="2">
    <location>
        <begin position="82"/>
        <end position="206"/>
    </location>
</feature>
<dbReference type="Proteomes" id="UP000612055">
    <property type="component" value="Unassembled WGS sequence"/>
</dbReference>
<dbReference type="OrthoDB" id="566238at2759"/>
<comment type="caution">
    <text evidence="3">The sequence shown here is derived from an EMBL/GenBank/DDBJ whole genome shotgun (WGS) entry which is preliminary data.</text>
</comment>
<evidence type="ECO:0000256" key="1">
    <source>
        <dbReference type="SAM" id="MobiDB-lite"/>
    </source>
</evidence>
<evidence type="ECO:0000313" key="3">
    <source>
        <dbReference type="EMBL" id="KAG2498522.1"/>
    </source>
</evidence>